<sequence>MSKHFRPHRLNPMRLFNFSKRLYQPVFTALKIKHISISADEMDVQRRVRFSRVVFVALVFIAFIFVLINFDSLFALPSSSHYMLLNPAFGHYSSISIAAFDTSMARLSIVDIASRDVNNKTIIYRRLMNTERKEITISEMALIQPDASNAAMFDTTKLQVDLSKLSAVMRPLIAPPFVTGSLSFDRNATSDVLMIGLGGSQMNNFLHYYFPKMNITVIELEHVMLEMARRYFGLSEDSHQHVINMDGLDYLGETVKQGREFDAIYIDACSTAFPTAEELPCPVHGFLIDQTIGNLKAVLKKTGTLMLKMLIFAKDIAAVVDKITQRYRAHFETCITTPMMSINNRVLVCSRADVSKDRLVEDTFFKKQNEFYEHFGLIGGKNEF</sequence>
<dbReference type="InterPro" id="IPR029063">
    <property type="entry name" value="SAM-dependent_MTases_sf"/>
</dbReference>
<keyword evidence="1" id="KW-0472">Membrane</keyword>
<protein>
    <submittedName>
        <fullName evidence="3">PABS domain-containing protein</fullName>
    </submittedName>
</protein>
<feature type="transmembrane region" description="Helical" evidence="1">
    <location>
        <begin position="53"/>
        <end position="76"/>
    </location>
</feature>
<reference evidence="3" key="1">
    <citation type="submission" date="2022-11" db="UniProtKB">
        <authorList>
            <consortium name="WormBaseParasite"/>
        </authorList>
    </citation>
    <scope>IDENTIFICATION</scope>
</reference>
<keyword evidence="1" id="KW-1133">Transmembrane helix</keyword>
<name>A0A915CF08_PARUN</name>
<evidence type="ECO:0000313" key="3">
    <source>
        <dbReference type="WBParaSite" id="PgR149_g007_t01"/>
    </source>
</evidence>
<accession>A0A915CF08</accession>
<evidence type="ECO:0000313" key="2">
    <source>
        <dbReference type="Proteomes" id="UP000887569"/>
    </source>
</evidence>
<dbReference type="Proteomes" id="UP000887569">
    <property type="component" value="Unplaced"/>
</dbReference>
<proteinExistence type="predicted"/>
<dbReference type="AlphaFoldDB" id="A0A915CF08"/>
<evidence type="ECO:0000256" key="1">
    <source>
        <dbReference type="SAM" id="Phobius"/>
    </source>
</evidence>
<keyword evidence="1" id="KW-0812">Transmembrane</keyword>
<dbReference type="SUPFAM" id="SSF53335">
    <property type="entry name" value="S-adenosyl-L-methionine-dependent methyltransferases"/>
    <property type="match status" value="1"/>
</dbReference>
<organism evidence="2 3">
    <name type="scientific">Parascaris univalens</name>
    <name type="common">Nematode worm</name>
    <dbReference type="NCBI Taxonomy" id="6257"/>
    <lineage>
        <taxon>Eukaryota</taxon>
        <taxon>Metazoa</taxon>
        <taxon>Ecdysozoa</taxon>
        <taxon>Nematoda</taxon>
        <taxon>Chromadorea</taxon>
        <taxon>Rhabditida</taxon>
        <taxon>Spirurina</taxon>
        <taxon>Ascaridomorpha</taxon>
        <taxon>Ascaridoidea</taxon>
        <taxon>Ascarididae</taxon>
        <taxon>Parascaris</taxon>
    </lineage>
</organism>
<keyword evidence="2" id="KW-1185">Reference proteome</keyword>
<dbReference type="Gene3D" id="3.40.50.150">
    <property type="entry name" value="Vaccinia Virus protein VP39"/>
    <property type="match status" value="1"/>
</dbReference>
<dbReference type="WBParaSite" id="PgR149_g007_t01">
    <property type="protein sequence ID" value="PgR149_g007_t01"/>
    <property type="gene ID" value="PgR149_g007"/>
</dbReference>